<dbReference type="NCBIfam" id="TIGR00254">
    <property type="entry name" value="GGDEF"/>
    <property type="match status" value="1"/>
</dbReference>
<gene>
    <name evidence="4" type="ORF">ABCR88_29045</name>
</gene>
<dbReference type="GO" id="GO:0043709">
    <property type="term" value="P:cell adhesion involved in single-species biofilm formation"/>
    <property type="evidence" value="ECO:0007669"/>
    <property type="project" value="TreeGrafter"/>
</dbReference>
<dbReference type="RefSeq" id="WP_350403758.1">
    <property type="nucleotide sequence ID" value="NZ_CP158490.1"/>
</dbReference>
<organism evidence="4">
    <name type="scientific">Pseudomonas sp. W17</name>
    <dbReference type="NCBI Taxonomy" id="3144407"/>
    <lineage>
        <taxon>Bacteria</taxon>
        <taxon>Pseudomonadati</taxon>
        <taxon>Pseudomonadota</taxon>
        <taxon>Gammaproteobacteria</taxon>
        <taxon>Pseudomonadales</taxon>
        <taxon>Pseudomonadaceae</taxon>
        <taxon>Pseudomonas</taxon>
    </lineage>
</organism>
<dbReference type="SMART" id="SM00267">
    <property type="entry name" value="GGDEF"/>
    <property type="match status" value="1"/>
</dbReference>
<keyword evidence="4" id="KW-0808">Transferase</keyword>
<dbReference type="InterPro" id="IPR043128">
    <property type="entry name" value="Rev_trsase/Diguanyl_cyclase"/>
</dbReference>
<protein>
    <recommendedName>
        <fullName evidence="1">diguanylate cyclase</fullName>
        <ecNumber evidence="1">2.7.7.65</ecNumber>
    </recommendedName>
</protein>
<keyword evidence="4" id="KW-0548">Nucleotidyltransferase</keyword>
<dbReference type="EMBL" id="CP158490">
    <property type="protein sequence ID" value="XBY23502.1"/>
    <property type="molecule type" value="Genomic_DNA"/>
</dbReference>
<proteinExistence type="predicted"/>
<dbReference type="EC" id="2.7.7.65" evidence="1"/>
<dbReference type="InterPro" id="IPR029787">
    <property type="entry name" value="Nucleotide_cyclase"/>
</dbReference>
<dbReference type="PANTHER" id="PTHR45138:SF9">
    <property type="entry name" value="DIGUANYLATE CYCLASE DGCM-RELATED"/>
    <property type="match status" value="1"/>
</dbReference>
<evidence type="ECO:0000256" key="2">
    <source>
        <dbReference type="ARBA" id="ARBA00034247"/>
    </source>
</evidence>
<accession>A0AAU7WST2</accession>
<dbReference type="GO" id="GO:0005886">
    <property type="term" value="C:plasma membrane"/>
    <property type="evidence" value="ECO:0007669"/>
    <property type="project" value="TreeGrafter"/>
</dbReference>
<name>A0AAU7WST2_9PSED</name>
<dbReference type="InterPro" id="IPR000160">
    <property type="entry name" value="GGDEF_dom"/>
</dbReference>
<evidence type="ECO:0000256" key="1">
    <source>
        <dbReference type="ARBA" id="ARBA00012528"/>
    </source>
</evidence>
<dbReference type="CDD" id="cd01949">
    <property type="entry name" value="GGDEF"/>
    <property type="match status" value="1"/>
</dbReference>
<dbReference type="SUPFAM" id="SSF55073">
    <property type="entry name" value="Nucleotide cyclase"/>
    <property type="match status" value="1"/>
</dbReference>
<comment type="catalytic activity">
    <reaction evidence="2">
        <text>2 GTP = 3',3'-c-di-GMP + 2 diphosphate</text>
        <dbReference type="Rhea" id="RHEA:24898"/>
        <dbReference type="ChEBI" id="CHEBI:33019"/>
        <dbReference type="ChEBI" id="CHEBI:37565"/>
        <dbReference type="ChEBI" id="CHEBI:58805"/>
        <dbReference type="EC" id="2.7.7.65"/>
    </reaction>
</comment>
<evidence type="ECO:0000259" key="3">
    <source>
        <dbReference type="PROSITE" id="PS50887"/>
    </source>
</evidence>
<dbReference type="PANTHER" id="PTHR45138">
    <property type="entry name" value="REGULATORY COMPONENTS OF SENSORY TRANSDUCTION SYSTEM"/>
    <property type="match status" value="1"/>
</dbReference>
<dbReference type="PROSITE" id="PS50887">
    <property type="entry name" value="GGDEF"/>
    <property type="match status" value="1"/>
</dbReference>
<dbReference type="AlphaFoldDB" id="A0AAU7WST2"/>
<dbReference type="GO" id="GO:0052621">
    <property type="term" value="F:diguanylate cyclase activity"/>
    <property type="evidence" value="ECO:0007669"/>
    <property type="project" value="UniProtKB-EC"/>
</dbReference>
<evidence type="ECO:0000313" key="4">
    <source>
        <dbReference type="EMBL" id="XBY23502.1"/>
    </source>
</evidence>
<reference evidence="4" key="1">
    <citation type="submission" date="2024-06" db="EMBL/GenBank/DDBJ databases">
        <authorList>
            <person name="Wu L."/>
        </authorList>
    </citation>
    <scope>NUCLEOTIDE SEQUENCE</scope>
    <source>
        <strain evidence="4">W17</strain>
    </source>
</reference>
<dbReference type="InterPro" id="IPR050469">
    <property type="entry name" value="Diguanylate_Cyclase"/>
</dbReference>
<feature type="domain" description="GGDEF" evidence="3">
    <location>
        <begin position="16"/>
        <end position="102"/>
    </location>
</feature>
<dbReference type="Gene3D" id="3.30.70.270">
    <property type="match status" value="1"/>
</dbReference>
<dbReference type="Pfam" id="PF00990">
    <property type="entry name" value="GGDEF"/>
    <property type="match status" value="1"/>
</dbReference>
<sequence>MVNGERMLIECQRRCSPMTLLLCDLDHFKRLNDAYGHQTGDQVLVAFSQVLAETLGTKDVFARIGGEEFTCLLAATDEQAAWLLRGFANQRDNCDTPPKGGK</sequence>
<dbReference type="GO" id="GO:1902201">
    <property type="term" value="P:negative regulation of bacterial-type flagellum-dependent cell motility"/>
    <property type="evidence" value="ECO:0007669"/>
    <property type="project" value="TreeGrafter"/>
</dbReference>